<organism evidence="1 2">
    <name type="scientific">Brytella acorum</name>
    <dbReference type="NCBI Taxonomy" id="2959299"/>
    <lineage>
        <taxon>Bacteria</taxon>
        <taxon>Pseudomonadati</taxon>
        <taxon>Pseudomonadota</taxon>
        <taxon>Alphaproteobacteria</taxon>
        <taxon>Acetobacterales</taxon>
        <taxon>Acetobacteraceae</taxon>
        <taxon>Brytella</taxon>
    </lineage>
</organism>
<sequence length="73" mass="8169">MLKSDIVEIDGTFVGTAILEGDRATRRFYAAHESVRPLHNRALPSLDALKRQVALQFRHAQPKASSVLVKQRS</sequence>
<name>A0AA35UJL0_9PROT</name>
<comment type="caution">
    <text evidence="1">The sequence shown here is derived from an EMBL/GenBank/DDBJ whole genome shotgun (WGS) entry which is preliminary data.</text>
</comment>
<reference evidence="1" key="1">
    <citation type="submission" date="2023-03" db="EMBL/GenBank/DDBJ databases">
        <authorList>
            <person name="Cleenwerck I."/>
        </authorList>
    </citation>
    <scope>NUCLEOTIDE SEQUENCE</scope>
    <source>
        <strain evidence="1">LMG 32879</strain>
    </source>
</reference>
<proteinExistence type="predicted"/>
<dbReference type="AlphaFoldDB" id="A0AA35UJL0"/>
<dbReference type="Proteomes" id="UP001176960">
    <property type="component" value="Unassembled WGS sequence"/>
</dbReference>
<accession>A0AA35UJL0</accession>
<gene>
    <name evidence="1" type="ORF">LMG32879_002393</name>
</gene>
<keyword evidence="2" id="KW-1185">Reference proteome</keyword>
<protein>
    <submittedName>
        <fullName evidence="1">Uncharacterized protein</fullName>
    </submittedName>
</protein>
<dbReference type="EMBL" id="CATKSH010000017">
    <property type="protein sequence ID" value="CAI9121546.1"/>
    <property type="molecule type" value="Genomic_DNA"/>
</dbReference>
<evidence type="ECO:0000313" key="2">
    <source>
        <dbReference type="Proteomes" id="UP001176960"/>
    </source>
</evidence>
<evidence type="ECO:0000313" key="1">
    <source>
        <dbReference type="EMBL" id="CAI9121546.1"/>
    </source>
</evidence>